<dbReference type="PANTHER" id="PTHR11908">
    <property type="entry name" value="XANTHINE DEHYDROGENASE"/>
    <property type="match status" value="1"/>
</dbReference>
<dbReference type="PANTHER" id="PTHR11908:SF132">
    <property type="entry name" value="ALDEHYDE OXIDASE 1-RELATED"/>
    <property type="match status" value="1"/>
</dbReference>
<evidence type="ECO:0000313" key="5">
    <source>
        <dbReference type="Proteomes" id="UP000830158"/>
    </source>
</evidence>
<evidence type="ECO:0000256" key="2">
    <source>
        <dbReference type="ARBA" id="ARBA00023002"/>
    </source>
</evidence>
<reference evidence="4" key="1">
    <citation type="submission" date="2022-01" db="EMBL/GenBank/DDBJ databases">
        <title>PSI-footprinting approach for the identification of protein synthesis inhibitor producers.</title>
        <authorList>
            <person name="Handel F."/>
            <person name="Kulik A."/>
            <person name="Wex K.W."/>
            <person name="Berscheid A."/>
            <person name="Saur J.S."/>
            <person name="Winkler A."/>
            <person name="Wibberg D."/>
            <person name="Kalinowski J."/>
            <person name="Broetz-Oesterhelt H."/>
            <person name="Mast Y."/>
        </authorList>
    </citation>
    <scope>NUCLEOTIDE SEQUENCE</scope>
    <source>
        <strain evidence="4">KNN 49.3e</strain>
    </source>
</reference>
<evidence type="ECO:0000259" key="3">
    <source>
        <dbReference type="SMART" id="SM01008"/>
    </source>
</evidence>
<name>A0ABY4P053_9PSEU</name>
<dbReference type="InterPro" id="IPR037165">
    <property type="entry name" value="AldOxase/xan_DH_Mopterin-bd_sf"/>
</dbReference>
<organism evidence="4 5">
    <name type="scientific">Amycolatopsis thermalba</name>
    <dbReference type="NCBI Taxonomy" id="944492"/>
    <lineage>
        <taxon>Bacteria</taxon>
        <taxon>Bacillati</taxon>
        <taxon>Actinomycetota</taxon>
        <taxon>Actinomycetes</taxon>
        <taxon>Pseudonocardiales</taxon>
        <taxon>Pseudonocardiaceae</taxon>
        <taxon>Amycolatopsis</taxon>
    </lineage>
</organism>
<dbReference type="RefSeq" id="WP_116112017.1">
    <property type="nucleotide sequence ID" value="NZ_CP091196.1"/>
</dbReference>
<keyword evidence="2" id="KW-0560">Oxidoreductase</keyword>
<feature type="domain" description="Aldehyde oxidase/xanthine dehydrogenase a/b hammerhead" evidence="3">
    <location>
        <begin position="19"/>
        <end position="126"/>
    </location>
</feature>
<dbReference type="Pfam" id="PF01315">
    <property type="entry name" value="Ald_Xan_dh_C"/>
    <property type="match status" value="1"/>
</dbReference>
<proteinExistence type="predicted"/>
<sequence length="746" mass="79041">MSIVGTRVVRIEDQQLITQGGTYVEDLRVEALTGAVHAVFVRSPIAHARITSIDTSAALEAPGVVAVYTAADLDLAPHKAGPVVEPWLADGVVRYVGEPVALVLTEERYQLADAAELVDVDYDPLDVVASIDSALSDETVLFPDQGTNLLQTTGGEFDDKAFDDCEVVVTETILNQRVAPAPLEVRGAACAWGEDGRLTLWLSTQNAQISRSVVAKGLGVESADVRVITPDVGGGFGAKIGTDPESVVLGWASKRSGRPIRWVETRSENLVAMTHGRAQQNTVTIGGRRDGTVLAFRLEVVQDAGAYPRTMFLPTLAELMATGVYHFPKVETSSKAVVTNTTPIAAYRGAGRPEAAAAIERAMDLFAAEIGMDPAQVRRVNFIRPDEFPYQSPTGANYDTGEYAKVLDQVLEAGGYEQLRAEQARRREAGDPVVLGLGLSAYVEVTGNDRAGEAGKVHINPDGTVTAWTGASPHGQGLDTTLAMLLSDQLGVSIEKISIRHGDTDEVPRAIGTFGSRSLQLGGSALRQAADQVIEQARALAADRLEASPDDIELADGAFQVRGAPASGSVTWAQVAEQADLTADVWFGDGQPTFPFGAHLAVVEVDTLTGKVELRRIIACDDAGPIVNPLAFQGQRHGGLGQGAAQALLEVMNYDADGNPTTATLADYSFITATELPDFELVDSETPTTRNLLGVKGIGEAATIGATPAVHNAVVDALSHLGVRHLDMPTTPLRVWQALTDARKAN</sequence>
<evidence type="ECO:0000313" key="4">
    <source>
        <dbReference type="EMBL" id="UQS25735.1"/>
    </source>
</evidence>
<dbReference type="Pfam" id="PF02738">
    <property type="entry name" value="MoCoBD_1"/>
    <property type="match status" value="1"/>
</dbReference>
<dbReference type="InterPro" id="IPR036856">
    <property type="entry name" value="Ald_Oxase/Xan_DH_a/b_sf"/>
</dbReference>
<gene>
    <name evidence="4" type="ORF">L1857_24470</name>
</gene>
<dbReference type="InterPro" id="IPR008274">
    <property type="entry name" value="AldOxase/xan_DH_MoCoBD1"/>
</dbReference>
<keyword evidence="5" id="KW-1185">Reference proteome</keyword>
<accession>A0ABY4P053</accession>
<protein>
    <submittedName>
        <fullName evidence="4">Xanthine dehydrogenase family protein molybdopterin-binding subunit</fullName>
    </submittedName>
</protein>
<evidence type="ECO:0000256" key="1">
    <source>
        <dbReference type="ARBA" id="ARBA00022505"/>
    </source>
</evidence>
<dbReference type="InterPro" id="IPR046867">
    <property type="entry name" value="AldOxase/xan_DH_MoCoBD2"/>
</dbReference>
<dbReference type="Gene3D" id="3.90.1170.50">
    <property type="entry name" value="Aldehyde oxidase/xanthine dehydrogenase, a/b hammerhead"/>
    <property type="match status" value="1"/>
</dbReference>
<keyword evidence="1" id="KW-0500">Molybdenum</keyword>
<dbReference type="SUPFAM" id="SSF54665">
    <property type="entry name" value="CO dehydrogenase molybdoprotein N-domain-like"/>
    <property type="match status" value="1"/>
</dbReference>
<dbReference type="InterPro" id="IPR000674">
    <property type="entry name" value="Ald_Oxase/Xan_DH_a/b"/>
</dbReference>
<dbReference type="InterPro" id="IPR016208">
    <property type="entry name" value="Ald_Oxase/xanthine_DH-like"/>
</dbReference>
<dbReference type="SUPFAM" id="SSF56003">
    <property type="entry name" value="Molybdenum cofactor-binding domain"/>
    <property type="match status" value="1"/>
</dbReference>
<dbReference type="Gene3D" id="3.30.365.10">
    <property type="entry name" value="Aldehyde oxidase/xanthine dehydrogenase, molybdopterin binding domain"/>
    <property type="match status" value="4"/>
</dbReference>
<dbReference type="Pfam" id="PF20256">
    <property type="entry name" value="MoCoBD_2"/>
    <property type="match status" value="1"/>
</dbReference>
<dbReference type="EMBL" id="CP091196">
    <property type="protein sequence ID" value="UQS25735.1"/>
    <property type="molecule type" value="Genomic_DNA"/>
</dbReference>
<dbReference type="Proteomes" id="UP000830158">
    <property type="component" value="Chromosome"/>
</dbReference>
<dbReference type="SMART" id="SM01008">
    <property type="entry name" value="Ald_Xan_dh_C"/>
    <property type="match status" value="1"/>
</dbReference>